<organism evidence="2 3">
    <name type="scientific">Trichosporon asahii var. asahii (strain ATCC 90039 / CBS 2479 / JCM 2466 / KCTC 7840 / NBRC 103889/ NCYC 2677 / UAMH 7654)</name>
    <name type="common">Yeast</name>
    <dbReference type="NCBI Taxonomy" id="1186058"/>
    <lineage>
        <taxon>Eukaryota</taxon>
        <taxon>Fungi</taxon>
        <taxon>Dikarya</taxon>
        <taxon>Basidiomycota</taxon>
        <taxon>Agaricomycotina</taxon>
        <taxon>Tremellomycetes</taxon>
        <taxon>Trichosporonales</taxon>
        <taxon>Trichosporonaceae</taxon>
        <taxon>Trichosporon</taxon>
    </lineage>
</organism>
<gene>
    <name evidence="2" type="ORF">A1Q1_00202</name>
</gene>
<evidence type="ECO:0000313" key="2">
    <source>
        <dbReference type="EMBL" id="EJT50504.1"/>
    </source>
</evidence>
<dbReference type="RefSeq" id="XP_014182005.1">
    <property type="nucleotide sequence ID" value="XM_014326530.1"/>
</dbReference>
<dbReference type="OrthoDB" id="10600112at2759"/>
<dbReference type="AlphaFoldDB" id="J6F0R6"/>
<accession>J6F0R6</accession>
<evidence type="ECO:0000313" key="3">
    <source>
        <dbReference type="Proteomes" id="UP000002748"/>
    </source>
</evidence>
<name>J6F0R6_TRIAS</name>
<dbReference type="HOGENOM" id="CLU_2322006_0_0_1"/>
<dbReference type="GeneID" id="25983716"/>
<dbReference type="Proteomes" id="UP000002748">
    <property type="component" value="Unassembled WGS sequence"/>
</dbReference>
<feature type="region of interest" description="Disordered" evidence="1">
    <location>
        <begin position="1"/>
        <end position="63"/>
    </location>
</feature>
<dbReference type="EMBL" id="ALBS01000102">
    <property type="protein sequence ID" value="EJT50504.1"/>
    <property type="molecule type" value="Genomic_DNA"/>
</dbReference>
<sequence length="99" mass="10900">MPKRTTEERDELDPTPFKIEDDTSSVSVKSEDDVEEKKLAPGNADHGPAKRSRGRPGSKAWTTEDLDQLFTAMISGKTAKALEGQVNGRTGHQCLSTWK</sequence>
<comment type="caution">
    <text evidence="2">The sequence shown here is derived from an EMBL/GenBank/DDBJ whole genome shotgun (WGS) entry which is preliminary data.</text>
</comment>
<protein>
    <recommendedName>
        <fullName evidence="4">Myb-like domain-containing protein</fullName>
    </recommendedName>
</protein>
<feature type="compositionally biased region" description="Basic and acidic residues" evidence="1">
    <location>
        <begin position="29"/>
        <end position="39"/>
    </location>
</feature>
<evidence type="ECO:0000256" key="1">
    <source>
        <dbReference type="SAM" id="MobiDB-lite"/>
    </source>
</evidence>
<dbReference type="VEuPathDB" id="FungiDB:A1Q1_00202"/>
<dbReference type="KEGG" id="tasa:A1Q1_00202"/>
<evidence type="ECO:0008006" key="4">
    <source>
        <dbReference type="Google" id="ProtNLM"/>
    </source>
</evidence>
<reference evidence="2 3" key="1">
    <citation type="journal article" date="2012" name="Eukaryot. Cell">
        <title>Draft genome sequence of CBS 2479, the standard type strain of Trichosporon asahii.</title>
        <authorList>
            <person name="Yang R.Y."/>
            <person name="Li H.T."/>
            <person name="Zhu H."/>
            <person name="Zhou G.P."/>
            <person name="Wang M."/>
            <person name="Wang L."/>
        </authorList>
    </citation>
    <scope>NUCLEOTIDE SEQUENCE [LARGE SCALE GENOMIC DNA]</scope>
    <source>
        <strain evidence="3">ATCC 90039 / CBS 2479 / JCM 2466 / KCTC 7840 / NCYC 2677 / UAMH 7654</strain>
    </source>
</reference>
<proteinExistence type="predicted"/>